<gene>
    <name evidence="2" type="ORF">TNCT_417361</name>
</gene>
<name>A0A8X6FW49_TRICU</name>
<reference evidence="2" key="1">
    <citation type="submission" date="2020-07" db="EMBL/GenBank/DDBJ databases">
        <title>Multicomponent nature underlies the extraordinary mechanical properties of spider dragline silk.</title>
        <authorList>
            <person name="Kono N."/>
            <person name="Nakamura H."/>
            <person name="Mori M."/>
            <person name="Yoshida Y."/>
            <person name="Ohtoshi R."/>
            <person name="Malay A.D."/>
            <person name="Moran D.A.P."/>
            <person name="Tomita M."/>
            <person name="Numata K."/>
            <person name="Arakawa K."/>
        </authorList>
    </citation>
    <scope>NUCLEOTIDE SEQUENCE</scope>
</reference>
<protein>
    <submittedName>
        <fullName evidence="2">Uncharacterized protein</fullName>
    </submittedName>
</protein>
<dbReference type="EMBL" id="BMAO01010643">
    <property type="protein sequence ID" value="GFQ68473.1"/>
    <property type="molecule type" value="Genomic_DNA"/>
</dbReference>
<evidence type="ECO:0000313" key="3">
    <source>
        <dbReference type="Proteomes" id="UP000887116"/>
    </source>
</evidence>
<feature type="region of interest" description="Disordered" evidence="1">
    <location>
        <begin position="62"/>
        <end position="94"/>
    </location>
</feature>
<comment type="caution">
    <text evidence="2">The sequence shown here is derived from an EMBL/GenBank/DDBJ whole genome shotgun (WGS) entry which is preliminary data.</text>
</comment>
<feature type="compositionally biased region" description="Basic and acidic residues" evidence="1">
    <location>
        <begin position="62"/>
        <end position="86"/>
    </location>
</feature>
<evidence type="ECO:0000313" key="2">
    <source>
        <dbReference type="EMBL" id="GFQ68473.1"/>
    </source>
</evidence>
<accession>A0A8X6FW49</accession>
<evidence type="ECO:0000256" key="1">
    <source>
        <dbReference type="SAM" id="MobiDB-lite"/>
    </source>
</evidence>
<organism evidence="2 3">
    <name type="scientific">Trichonephila clavata</name>
    <name type="common">Joro spider</name>
    <name type="synonym">Nephila clavata</name>
    <dbReference type="NCBI Taxonomy" id="2740835"/>
    <lineage>
        <taxon>Eukaryota</taxon>
        <taxon>Metazoa</taxon>
        <taxon>Ecdysozoa</taxon>
        <taxon>Arthropoda</taxon>
        <taxon>Chelicerata</taxon>
        <taxon>Arachnida</taxon>
        <taxon>Araneae</taxon>
        <taxon>Araneomorphae</taxon>
        <taxon>Entelegynae</taxon>
        <taxon>Araneoidea</taxon>
        <taxon>Nephilidae</taxon>
        <taxon>Trichonephila</taxon>
    </lineage>
</organism>
<dbReference type="Proteomes" id="UP000887116">
    <property type="component" value="Unassembled WGS sequence"/>
</dbReference>
<dbReference type="AlphaFoldDB" id="A0A8X6FW49"/>
<sequence length="113" mass="12570">MERMQIRKDERIVREPILFIIKNGYFGGTVGNDLDRKGVWMESRTPGGGEGIDIVCQRLSGSHDADRAPSGRSREHSPGNDPKTGERSGSCFSWGPRCMGSGNYFLLRDLLIL</sequence>
<keyword evidence="3" id="KW-1185">Reference proteome</keyword>
<proteinExistence type="predicted"/>